<reference evidence="2" key="1">
    <citation type="submission" date="2022-10" db="EMBL/GenBank/DDBJ databases">
        <title>The WGS of Solirubrobacter ginsenosidimutans DSM 21036.</title>
        <authorList>
            <person name="Jiang Z."/>
        </authorList>
    </citation>
    <scope>NUCLEOTIDE SEQUENCE</scope>
    <source>
        <strain evidence="2">DSM 21036</strain>
    </source>
</reference>
<dbReference type="RefSeq" id="WP_270042939.1">
    <property type="nucleotide sequence ID" value="NZ_JAPDOD010000027.1"/>
</dbReference>
<dbReference type="InterPro" id="IPR011047">
    <property type="entry name" value="Quinoprotein_ADH-like_sf"/>
</dbReference>
<dbReference type="PANTHER" id="PTHR34512:SF30">
    <property type="entry name" value="OUTER MEMBRANE PROTEIN ASSEMBLY FACTOR BAMB"/>
    <property type="match status" value="1"/>
</dbReference>
<gene>
    <name evidence="2" type="ORF">OM076_25695</name>
</gene>
<proteinExistence type="predicted"/>
<dbReference type="Gene3D" id="2.130.10.10">
    <property type="entry name" value="YVTN repeat-like/Quinoprotein amine dehydrogenase"/>
    <property type="match status" value="2"/>
</dbReference>
<dbReference type="EMBL" id="JAPDOD010000027">
    <property type="protein sequence ID" value="MDA0163692.1"/>
    <property type="molecule type" value="Genomic_DNA"/>
</dbReference>
<evidence type="ECO:0000313" key="2">
    <source>
        <dbReference type="EMBL" id="MDA0163692.1"/>
    </source>
</evidence>
<dbReference type="InterPro" id="IPR015943">
    <property type="entry name" value="WD40/YVTN_repeat-like_dom_sf"/>
</dbReference>
<dbReference type="SUPFAM" id="SSF50998">
    <property type="entry name" value="Quinoprotein alcohol dehydrogenase-like"/>
    <property type="match status" value="2"/>
</dbReference>
<comment type="caution">
    <text evidence="2">The sequence shown here is derived from an EMBL/GenBank/DDBJ whole genome shotgun (WGS) entry which is preliminary data.</text>
</comment>
<organism evidence="2 3">
    <name type="scientific">Solirubrobacter ginsenosidimutans</name>
    <dbReference type="NCBI Taxonomy" id="490573"/>
    <lineage>
        <taxon>Bacteria</taxon>
        <taxon>Bacillati</taxon>
        <taxon>Actinomycetota</taxon>
        <taxon>Thermoleophilia</taxon>
        <taxon>Solirubrobacterales</taxon>
        <taxon>Solirubrobacteraceae</taxon>
        <taxon>Solirubrobacter</taxon>
    </lineage>
</organism>
<keyword evidence="3" id="KW-1185">Reference proteome</keyword>
<dbReference type="PANTHER" id="PTHR34512">
    <property type="entry name" value="CELL SURFACE PROTEIN"/>
    <property type="match status" value="1"/>
</dbReference>
<name>A0A9X3MWF7_9ACTN</name>
<protein>
    <submittedName>
        <fullName evidence="2">PQQ-like beta-propeller repeat protein</fullName>
    </submittedName>
</protein>
<dbReference type="SMART" id="SM00564">
    <property type="entry name" value="PQQ"/>
    <property type="match status" value="6"/>
</dbReference>
<dbReference type="AlphaFoldDB" id="A0A9X3MWF7"/>
<feature type="domain" description="Pyrrolo-quinoline quinone repeat" evidence="1">
    <location>
        <begin position="211"/>
        <end position="435"/>
    </location>
</feature>
<dbReference type="InterPro" id="IPR018391">
    <property type="entry name" value="PQQ_b-propeller_rpt"/>
</dbReference>
<sequence length="437" mass="47370">MTARKKLLLGAGVVLLLLIAGGTVFALTRPPEDVSNPNVEFDAEPTATEVPDAIPEEPKPGSKKVDPLRNFEWADYGYSNDRRKFLPASKLLRPPFWRVWTYPGSVLLEFPPVMAEGKLFLLKNNGALHAIDKRTGKMLWKRKLGVLAAASPSYGNGRVFVPLLSRGKKLPGAVYALDAKTGKILWKRLLPSRSESSPVFDNDRIYLGSENGTVYSIRAGDGAVRWKFKASGAVKAGLALANGKLFFGDYSGRVYAIRQTDGGQVWATGTKGGKFGLRSGQFYSTAAVAYGRVYVGNTDGKMYSFASDNGKLAWTKGTGSYVYASPAVAQVPGMKPTVFFGSYDGKFYAVDARTGKVRWQRNFGGKISGGASVVGDIVYFSNYGHKDTTGLGVRTGKTVFKMGRGAFNPVISDGRTIFLTGFSSLYALRPASQSRKH</sequence>
<dbReference type="Proteomes" id="UP001149140">
    <property type="component" value="Unassembled WGS sequence"/>
</dbReference>
<dbReference type="Pfam" id="PF13360">
    <property type="entry name" value="PQQ_2"/>
    <property type="match status" value="1"/>
</dbReference>
<accession>A0A9X3MWF7</accession>
<evidence type="ECO:0000313" key="3">
    <source>
        <dbReference type="Proteomes" id="UP001149140"/>
    </source>
</evidence>
<dbReference type="InterPro" id="IPR002372">
    <property type="entry name" value="PQQ_rpt_dom"/>
</dbReference>
<evidence type="ECO:0000259" key="1">
    <source>
        <dbReference type="Pfam" id="PF13360"/>
    </source>
</evidence>